<keyword evidence="5" id="KW-0597">Phosphoprotein</keyword>
<comment type="similarity">
    <text evidence="2 16">Belongs to the peptidase C14A family.</text>
</comment>
<dbReference type="PROSITE" id="PS50001">
    <property type="entry name" value="SH2"/>
    <property type="match status" value="1"/>
</dbReference>
<dbReference type="SUPFAM" id="SSF50044">
    <property type="entry name" value="SH3-domain"/>
    <property type="match status" value="1"/>
</dbReference>
<evidence type="ECO:0000256" key="12">
    <source>
        <dbReference type="ARBA" id="ARBA00051245"/>
    </source>
</evidence>
<reference evidence="22 23" key="1">
    <citation type="journal article" date="2023" name="Sci. Data">
        <title>Genome assembly of the Korean intertidal mud-creeper Batillaria attramentaria.</title>
        <authorList>
            <person name="Patra A.K."/>
            <person name="Ho P.T."/>
            <person name="Jun S."/>
            <person name="Lee S.J."/>
            <person name="Kim Y."/>
            <person name="Won Y.J."/>
        </authorList>
    </citation>
    <scope>NUCLEOTIDE SEQUENCE [LARGE SCALE GENOMIC DNA]</scope>
    <source>
        <strain evidence="22">Wonlab-2016</strain>
    </source>
</reference>
<keyword evidence="11" id="KW-0829">Tyrosine-protein kinase</keyword>
<dbReference type="PRINTS" id="PR00109">
    <property type="entry name" value="TYRKINASE"/>
</dbReference>
<comment type="catalytic activity">
    <reaction evidence="12">
        <text>L-tyrosyl-[protein] + ATP = O-phospho-L-tyrosyl-[protein] + ADP + H(+)</text>
        <dbReference type="Rhea" id="RHEA:10596"/>
        <dbReference type="Rhea" id="RHEA-COMP:10136"/>
        <dbReference type="Rhea" id="RHEA-COMP:20101"/>
        <dbReference type="ChEBI" id="CHEBI:15378"/>
        <dbReference type="ChEBI" id="CHEBI:30616"/>
        <dbReference type="ChEBI" id="CHEBI:46858"/>
        <dbReference type="ChEBI" id="CHEBI:61978"/>
        <dbReference type="ChEBI" id="CHEBI:456216"/>
        <dbReference type="EC" id="2.7.10.2"/>
    </reaction>
</comment>
<evidence type="ECO:0000256" key="10">
    <source>
        <dbReference type="ARBA" id="ARBA00023136"/>
    </source>
</evidence>
<feature type="domain" description="Protein kinase" evidence="19">
    <location>
        <begin position="483"/>
        <end position="741"/>
    </location>
</feature>
<evidence type="ECO:0000256" key="9">
    <source>
        <dbReference type="ARBA" id="ARBA00022840"/>
    </source>
</evidence>
<feature type="non-terminal residue" evidence="22">
    <location>
        <position position="935"/>
    </location>
</feature>
<keyword evidence="6" id="KW-0808">Transferase</keyword>
<name>A0ABD0L6L6_9CAEN</name>
<dbReference type="AlphaFoldDB" id="A0ABD0L6L6"/>
<organism evidence="22 23">
    <name type="scientific">Batillaria attramentaria</name>
    <dbReference type="NCBI Taxonomy" id="370345"/>
    <lineage>
        <taxon>Eukaryota</taxon>
        <taxon>Metazoa</taxon>
        <taxon>Spiralia</taxon>
        <taxon>Lophotrochozoa</taxon>
        <taxon>Mollusca</taxon>
        <taxon>Gastropoda</taxon>
        <taxon>Caenogastropoda</taxon>
        <taxon>Sorbeoconcha</taxon>
        <taxon>Cerithioidea</taxon>
        <taxon>Batillariidae</taxon>
        <taxon>Batillaria</taxon>
    </lineage>
</organism>
<dbReference type="InterPro" id="IPR000719">
    <property type="entry name" value="Prot_kinase_dom"/>
</dbReference>
<dbReference type="Gene3D" id="1.10.510.10">
    <property type="entry name" value="Transferase(Phosphotransferase) domain 1"/>
    <property type="match status" value="2"/>
</dbReference>
<evidence type="ECO:0000256" key="5">
    <source>
        <dbReference type="ARBA" id="ARBA00022553"/>
    </source>
</evidence>
<dbReference type="InterPro" id="IPR008266">
    <property type="entry name" value="Tyr_kinase_AS"/>
</dbReference>
<dbReference type="GO" id="GO:0012505">
    <property type="term" value="C:endomembrane system"/>
    <property type="evidence" value="ECO:0007669"/>
    <property type="project" value="UniProtKB-SubCell"/>
</dbReference>
<dbReference type="FunFam" id="1.10.510.10:FF:001512">
    <property type="entry name" value="Receptor tyrosine-protein kinase erbB-2"/>
    <property type="match status" value="1"/>
</dbReference>
<dbReference type="InterPro" id="IPR002138">
    <property type="entry name" value="Pept_C14_p10"/>
</dbReference>
<keyword evidence="10" id="KW-0472">Membrane</keyword>
<dbReference type="Pfam" id="PF00017">
    <property type="entry name" value="SH2"/>
    <property type="match status" value="1"/>
</dbReference>
<keyword evidence="23" id="KW-1185">Reference proteome</keyword>
<keyword evidence="8" id="KW-0418">Kinase</keyword>
<dbReference type="Pfam" id="PF00656">
    <property type="entry name" value="Peptidase_C14"/>
    <property type="match status" value="1"/>
</dbReference>
<dbReference type="InterPro" id="IPR020635">
    <property type="entry name" value="Tyr_kinase_cat_dom"/>
</dbReference>
<dbReference type="GO" id="GO:0004715">
    <property type="term" value="F:non-membrane spanning protein tyrosine kinase activity"/>
    <property type="evidence" value="ECO:0007669"/>
    <property type="project" value="UniProtKB-EC"/>
</dbReference>
<evidence type="ECO:0000313" key="22">
    <source>
        <dbReference type="EMBL" id="KAK7495007.1"/>
    </source>
</evidence>
<dbReference type="InterPro" id="IPR000980">
    <property type="entry name" value="SH2"/>
</dbReference>
<evidence type="ECO:0000256" key="8">
    <source>
        <dbReference type="ARBA" id="ARBA00022777"/>
    </source>
</evidence>
<dbReference type="PROSITE" id="PS50002">
    <property type="entry name" value="SH3"/>
    <property type="match status" value="1"/>
</dbReference>
<evidence type="ECO:0000313" key="23">
    <source>
        <dbReference type="Proteomes" id="UP001519460"/>
    </source>
</evidence>
<evidence type="ECO:0000259" key="17">
    <source>
        <dbReference type="PROSITE" id="PS50001"/>
    </source>
</evidence>
<dbReference type="SMART" id="SM00326">
    <property type="entry name" value="SH3"/>
    <property type="match status" value="1"/>
</dbReference>
<dbReference type="Gene3D" id="3.30.200.20">
    <property type="entry name" value="Phosphorylase Kinase, domain 1"/>
    <property type="match status" value="1"/>
</dbReference>
<comment type="caution">
    <text evidence="22">The sequence shown here is derived from an EMBL/GenBank/DDBJ whole genome shotgun (WGS) entry which is preliminary data.</text>
</comment>
<evidence type="ECO:0000256" key="16">
    <source>
        <dbReference type="RuleBase" id="RU003971"/>
    </source>
</evidence>
<dbReference type="SUPFAM" id="SSF56112">
    <property type="entry name" value="Protein kinase-like (PK-like)"/>
    <property type="match status" value="2"/>
</dbReference>
<keyword evidence="4 14" id="KW-0728">SH3 domain</keyword>
<evidence type="ECO:0000259" key="20">
    <source>
        <dbReference type="PROSITE" id="PS50207"/>
    </source>
</evidence>
<dbReference type="GO" id="GO:0030182">
    <property type="term" value="P:neuron differentiation"/>
    <property type="evidence" value="ECO:0007669"/>
    <property type="project" value="UniProtKB-ARBA"/>
</dbReference>
<dbReference type="Gene3D" id="3.30.70.1470">
    <property type="entry name" value="Caspase-like"/>
    <property type="match status" value="1"/>
</dbReference>
<feature type="domain" description="Caspase family p20" evidence="21">
    <location>
        <begin position="843"/>
        <end position="876"/>
    </location>
</feature>
<dbReference type="InterPro" id="IPR050198">
    <property type="entry name" value="Non-receptor_tyrosine_kinases"/>
</dbReference>
<dbReference type="FunFam" id="1.10.510.10:FF:000554">
    <property type="entry name" value="Predicted protein"/>
    <property type="match status" value="1"/>
</dbReference>
<dbReference type="InterPro" id="IPR011009">
    <property type="entry name" value="Kinase-like_dom_sf"/>
</dbReference>
<evidence type="ECO:0000256" key="1">
    <source>
        <dbReference type="ARBA" id="ARBA00004308"/>
    </source>
</evidence>
<dbReference type="InterPro" id="IPR029030">
    <property type="entry name" value="Caspase-like_dom_sf"/>
</dbReference>
<evidence type="ECO:0000259" key="19">
    <source>
        <dbReference type="PROSITE" id="PS50011"/>
    </source>
</evidence>
<sequence>MAGLFSLVCVEGNTGADLQSVEIKRENITLERELWEEIRGNVWKGKWRDVMDVAVKKLKPGSTSPDDNLNEAKILRQLQHQKILQLFAVSTTEAPTYVITELLVNGPLLYYLRKDQGKTVTYPAVVHMAAQIADGMAYLATMNIVHRDLRASNILVGLRHNVKVAGFELAQVMDGNVFRSTEGAMFPIKWTAPEAAKRYTFNTKSDVWSYGVLLYELSTYGKVPYPGMDPKQALEKVAAGYRMPKPTGRSCCDDALYSIMCKCWDDDPDKRPSFAFLHNRFDNHYVNIEHVCVIIVSKFGEFCLPCYVEGIGVAGGGERTRVIWDKGNGEPIRSINAVFVQAMYKFEAETEDDMPFEAEDVMAVEETPDLNWWVTTHLKTARRGYVPSNYLCHATLDGKSSYTLSVRDTEGSSGEPKIVQYDVKTEGDGKVYIHPHRTFSTILQLVDHYSASADALCTRLTVPCPQTRPVVHFRELEISRESVKLISKLGDGRFGDVWKGKLWDTVDVAVKILKPDTKSQAAFLEEGKVLCRLRHVRILQVLAVCTADTPAYIVTELMAGGTLLLYLRRDDGHLVTFPAVVRMAGQLADGLAYLERQKILHLDLRAANILVGDHQEVKVADFSDFVVLQKQDWYDISKDIKFPIKWTAPEVIEDCRINFKSLVWSFGIVLYELITRGRVPYPGMMPKEVIERVSKGYRMPRPTVGIPCTDAFYSIMCKCWNRAPKQRPSFAHLHESFENYFVSAEPHFPASVCPQAGTPSSEYSDLGTEEPVYSDIQDDNIGMDKEKVPSLEPTLPKAGVQKRPVFGGIRKLIKGVRTDLLRPKKPPLVPRLMLQFYKMDAVPRGICLIINNRDFFKDLRRSEAVLLTTRLGTDADRGFNVQSDADGEEEVQKIPDEADFLLGYSTVPGFRSYRETRTGSWYIRNLTETLNKCAE</sequence>
<protein>
    <recommendedName>
        <fullName evidence="3">non-specific protein-tyrosine kinase</fullName>
        <ecNumber evidence="3">2.7.10.2</ecNumber>
    </recommendedName>
</protein>
<dbReference type="PROSITE" id="PS50208">
    <property type="entry name" value="CASPASE_P20"/>
    <property type="match status" value="1"/>
</dbReference>
<dbReference type="InterPro" id="IPR036028">
    <property type="entry name" value="SH3-like_dom_sf"/>
</dbReference>
<dbReference type="PANTHER" id="PTHR24418">
    <property type="entry name" value="TYROSINE-PROTEIN KINASE"/>
    <property type="match status" value="1"/>
</dbReference>
<evidence type="ECO:0000256" key="13">
    <source>
        <dbReference type="PROSITE-ProRule" id="PRU00191"/>
    </source>
</evidence>
<feature type="domain" description="Protein kinase" evidence="19">
    <location>
        <begin position="28"/>
        <end position="281"/>
    </location>
</feature>
<dbReference type="InterPro" id="IPR001245">
    <property type="entry name" value="Ser-Thr/Tyr_kinase_cat_dom"/>
</dbReference>
<dbReference type="SUPFAM" id="SSF55550">
    <property type="entry name" value="SH2 domain"/>
    <property type="match status" value="1"/>
</dbReference>
<dbReference type="GO" id="GO:0050793">
    <property type="term" value="P:regulation of developmental process"/>
    <property type="evidence" value="ECO:0007669"/>
    <property type="project" value="UniProtKB-ARBA"/>
</dbReference>
<feature type="domain" description="SH3" evidence="18">
    <location>
        <begin position="335"/>
        <end position="396"/>
    </location>
</feature>
<dbReference type="PROSITE" id="PS50207">
    <property type="entry name" value="CASPASE_P10"/>
    <property type="match status" value="1"/>
</dbReference>
<feature type="binding site" evidence="15">
    <location>
        <position position="511"/>
    </location>
    <ligand>
        <name>ATP</name>
        <dbReference type="ChEBI" id="CHEBI:30616"/>
    </ligand>
</feature>
<dbReference type="Pfam" id="PF07714">
    <property type="entry name" value="PK_Tyr_Ser-Thr"/>
    <property type="match status" value="2"/>
</dbReference>
<evidence type="ECO:0000259" key="18">
    <source>
        <dbReference type="PROSITE" id="PS50002"/>
    </source>
</evidence>
<accession>A0ABD0L6L6</accession>
<evidence type="ECO:0000256" key="3">
    <source>
        <dbReference type="ARBA" id="ARBA00011903"/>
    </source>
</evidence>
<dbReference type="InterPro" id="IPR017441">
    <property type="entry name" value="Protein_kinase_ATP_BS"/>
</dbReference>
<dbReference type="Proteomes" id="UP001519460">
    <property type="component" value="Unassembled WGS sequence"/>
</dbReference>
<evidence type="ECO:0000256" key="14">
    <source>
        <dbReference type="PROSITE-ProRule" id="PRU00192"/>
    </source>
</evidence>
<gene>
    <name evidence="22" type="ORF">BaRGS_00013647</name>
</gene>
<dbReference type="InterPro" id="IPR001309">
    <property type="entry name" value="Pept_C14_p20"/>
</dbReference>
<evidence type="ECO:0000256" key="7">
    <source>
        <dbReference type="ARBA" id="ARBA00022741"/>
    </source>
</evidence>
<feature type="domain" description="SH2" evidence="17">
    <location>
        <begin position="357"/>
        <end position="464"/>
    </location>
</feature>
<feature type="domain" description="Caspase family p10" evidence="20">
    <location>
        <begin position="890"/>
        <end position="935"/>
    </location>
</feature>
<dbReference type="GO" id="GO:0048468">
    <property type="term" value="P:cell development"/>
    <property type="evidence" value="ECO:0007669"/>
    <property type="project" value="UniProtKB-ARBA"/>
</dbReference>
<dbReference type="InterPro" id="IPR001452">
    <property type="entry name" value="SH3_domain"/>
</dbReference>
<dbReference type="InterPro" id="IPR015917">
    <property type="entry name" value="Pept_C14A"/>
</dbReference>
<dbReference type="InterPro" id="IPR011600">
    <property type="entry name" value="Pept_C14_caspase"/>
</dbReference>
<dbReference type="GO" id="GO:0005524">
    <property type="term" value="F:ATP binding"/>
    <property type="evidence" value="ECO:0007669"/>
    <property type="project" value="UniProtKB-UniRule"/>
</dbReference>
<evidence type="ECO:0000256" key="6">
    <source>
        <dbReference type="ARBA" id="ARBA00022679"/>
    </source>
</evidence>
<evidence type="ECO:0000259" key="21">
    <source>
        <dbReference type="PROSITE" id="PS50208"/>
    </source>
</evidence>
<evidence type="ECO:0000256" key="11">
    <source>
        <dbReference type="ARBA" id="ARBA00023137"/>
    </source>
</evidence>
<dbReference type="InterPro" id="IPR036860">
    <property type="entry name" value="SH2_dom_sf"/>
</dbReference>
<evidence type="ECO:0000256" key="15">
    <source>
        <dbReference type="PROSITE-ProRule" id="PRU10141"/>
    </source>
</evidence>
<keyword evidence="9 15" id="KW-0067">ATP-binding</keyword>
<keyword evidence="13" id="KW-0727">SH2 domain</keyword>
<keyword evidence="7 15" id="KW-0547">Nucleotide-binding</keyword>
<dbReference type="PROSITE" id="PS50011">
    <property type="entry name" value="PROTEIN_KINASE_DOM"/>
    <property type="match status" value="2"/>
</dbReference>
<dbReference type="EC" id="2.7.10.2" evidence="3"/>
<dbReference type="Gene3D" id="3.30.505.10">
    <property type="entry name" value="SH2 domain"/>
    <property type="match status" value="1"/>
</dbReference>
<dbReference type="SMART" id="SM00115">
    <property type="entry name" value="CASc"/>
    <property type="match status" value="1"/>
</dbReference>
<evidence type="ECO:0000256" key="4">
    <source>
        <dbReference type="ARBA" id="ARBA00022443"/>
    </source>
</evidence>
<dbReference type="Pfam" id="PF00018">
    <property type="entry name" value="SH3_1"/>
    <property type="match status" value="1"/>
</dbReference>
<dbReference type="SUPFAM" id="SSF52129">
    <property type="entry name" value="Caspase-like"/>
    <property type="match status" value="1"/>
</dbReference>
<dbReference type="PROSITE" id="PS00107">
    <property type="entry name" value="PROTEIN_KINASE_ATP"/>
    <property type="match status" value="1"/>
</dbReference>
<dbReference type="Gene3D" id="2.30.30.40">
    <property type="entry name" value="SH3 Domains"/>
    <property type="match status" value="1"/>
</dbReference>
<dbReference type="SMART" id="SM00219">
    <property type="entry name" value="TyrKc"/>
    <property type="match status" value="2"/>
</dbReference>
<proteinExistence type="inferred from homology"/>
<dbReference type="EMBL" id="JACVVK020000078">
    <property type="protein sequence ID" value="KAK7495007.1"/>
    <property type="molecule type" value="Genomic_DNA"/>
</dbReference>
<dbReference type="PROSITE" id="PS00109">
    <property type="entry name" value="PROTEIN_KINASE_TYR"/>
    <property type="match status" value="2"/>
</dbReference>
<evidence type="ECO:0000256" key="2">
    <source>
        <dbReference type="ARBA" id="ARBA00010134"/>
    </source>
</evidence>
<comment type="subcellular location">
    <subcellularLocation>
        <location evidence="1">Endomembrane system</location>
    </subcellularLocation>
</comment>